<proteinExistence type="inferred from homology"/>
<evidence type="ECO:0000256" key="2">
    <source>
        <dbReference type="ARBA" id="ARBA00006576"/>
    </source>
</evidence>
<reference evidence="8" key="2">
    <citation type="submission" date="2012-01" db="EMBL/GenBank/DDBJ databases">
        <title>Complete sequence of chromosome of Rahnella aquatilis CIP 78.65.</title>
        <authorList>
            <person name="Lucas S."/>
            <person name="Han J."/>
            <person name="Lapidus A."/>
            <person name="Cheng J.-F."/>
            <person name="Goodwin L."/>
            <person name="Pitluck S."/>
            <person name="Peters L."/>
            <person name="Ovchinnikova G."/>
            <person name="Held B."/>
            <person name="Detter J.C."/>
            <person name="Han C."/>
            <person name="Tapia R."/>
            <person name="Land M."/>
            <person name="Hauser L."/>
            <person name="Kyrpides N."/>
            <person name="Ivanova N."/>
            <person name="Pagani I."/>
            <person name="Sobecky P."/>
            <person name="Martinez R."/>
            <person name="Woyke T."/>
        </authorList>
    </citation>
    <scope>NUCLEOTIDE SEQUENCE [LARGE SCALE GENOMIC DNA]</scope>
    <source>
        <strain evidence="8">ATCC 33071 / DSM 4594 / JCM 1683 / NBRC 105701 / NCIMB 13365 / CIP 78.65</strain>
    </source>
</reference>
<evidence type="ECO:0000259" key="6">
    <source>
        <dbReference type="PROSITE" id="PS51747"/>
    </source>
</evidence>
<dbReference type="NCBIfam" id="NF041025">
    <property type="entry name" value="antiphage_deaminase"/>
    <property type="match status" value="1"/>
</dbReference>
<dbReference type="InterPro" id="IPR016192">
    <property type="entry name" value="APOBEC/CMP_deaminase_Zn-bd"/>
</dbReference>
<dbReference type="eggNOG" id="COG2131">
    <property type="taxonomic scope" value="Bacteria"/>
</dbReference>
<dbReference type="InterPro" id="IPR002125">
    <property type="entry name" value="CMP_dCMP_dom"/>
</dbReference>
<dbReference type="PANTHER" id="PTHR11086:SF18">
    <property type="entry name" value="DEOXYCYTIDYLATE DEAMINASE"/>
    <property type="match status" value="1"/>
</dbReference>
<dbReference type="EMBL" id="CP003244">
    <property type="protein sequence ID" value="AEX49989.1"/>
    <property type="molecule type" value="Genomic_DNA"/>
</dbReference>
<keyword evidence="3" id="KW-0479">Metal-binding</keyword>
<keyword evidence="5" id="KW-0862">Zinc</keyword>
<dbReference type="SUPFAM" id="SSF53927">
    <property type="entry name" value="Cytidine deaminase-like"/>
    <property type="match status" value="1"/>
</dbReference>
<dbReference type="PROSITE" id="PS51747">
    <property type="entry name" value="CYT_DCMP_DEAMINASES_2"/>
    <property type="match status" value="1"/>
</dbReference>
<dbReference type="GO" id="GO:0008270">
    <property type="term" value="F:zinc ion binding"/>
    <property type="evidence" value="ECO:0007669"/>
    <property type="project" value="InterPro"/>
</dbReference>
<keyword evidence="8" id="KW-1185">Reference proteome</keyword>
<dbReference type="InterPro" id="IPR016193">
    <property type="entry name" value="Cytidine_deaminase-like"/>
</dbReference>
<dbReference type="InterPro" id="IPR035105">
    <property type="entry name" value="Deoxycytidylate_deaminase_dom"/>
</dbReference>
<organism evidence="7 8">
    <name type="scientific">Rahnella aquatilis (strain ATCC 33071 / DSM 4594 / JCM 1683 / NBRC 105701 / NCIMB 13365 / CIP 78.65)</name>
    <dbReference type="NCBI Taxonomy" id="745277"/>
    <lineage>
        <taxon>Bacteria</taxon>
        <taxon>Pseudomonadati</taxon>
        <taxon>Pseudomonadota</taxon>
        <taxon>Gammaproteobacteria</taxon>
        <taxon>Enterobacterales</taxon>
        <taxon>Yersiniaceae</taxon>
        <taxon>Rahnella</taxon>
    </lineage>
</organism>
<dbReference type="Pfam" id="PF00383">
    <property type="entry name" value="dCMP_cyt_deam_1"/>
    <property type="match status" value="1"/>
</dbReference>
<accession>H2J0E0</accession>
<dbReference type="Proteomes" id="UP000009010">
    <property type="component" value="Chromosome"/>
</dbReference>
<dbReference type="InterPro" id="IPR027417">
    <property type="entry name" value="P-loop_NTPase"/>
</dbReference>
<reference evidence="7 8" key="1">
    <citation type="journal article" date="2012" name="J. Bacteriol.">
        <title>Complete Genome Sequence of Rahnella aquatilis CIP 78.65.</title>
        <authorList>
            <person name="Martinez R.J."/>
            <person name="Bruce D."/>
            <person name="Detter C."/>
            <person name="Goodwin L.A."/>
            <person name="Han J."/>
            <person name="Han C.S."/>
            <person name="Held B."/>
            <person name="Land M.L."/>
            <person name="Mikhailova N."/>
            <person name="Nolan M."/>
            <person name="Pennacchio L."/>
            <person name="Pitluck S."/>
            <person name="Tapia R."/>
            <person name="Woyke T."/>
            <person name="Sobecky P.A."/>
        </authorList>
    </citation>
    <scope>NUCLEOTIDE SEQUENCE [LARGE SCALE GENOMIC DNA]</scope>
    <source>
        <strain evidence="8">ATCC 33071 / DSM 4594 / JCM 1683 / NBRC 105701 / NCIMB 13365 / CIP 78.65</strain>
    </source>
</reference>
<dbReference type="PATRIC" id="fig|745277.3.peg.35"/>
<dbReference type="SUPFAM" id="SSF52540">
    <property type="entry name" value="P-loop containing nucleoside triphosphate hydrolases"/>
    <property type="match status" value="1"/>
</dbReference>
<evidence type="ECO:0000256" key="1">
    <source>
        <dbReference type="ARBA" id="ARBA00001947"/>
    </source>
</evidence>
<dbReference type="Gene3D" id="3.40.140.10">
    <property type="entry name" value="Cytidine Deaminase, domain 2"/>
    <property type="match status" value="1"/>
</dbReference>
<dbReference type="RefSeq" id="WP_014333308.1">
    <property type="nucleotide sequence ID" value="NC_016818.1"/>
</dbReference>
<keyword evidence="4" id="KW-0378">Hydrolase</keyword>
<dbReference type="STRING" id="745277.Rahaq2_0035"/>
<comment type="similarity">
    <text evidence="2">Belongs to the cytidine and deoxycytidylate deaminase family.</text>
</comment>
<dbReference type="AlphaFoldDB" id="H2J0E0"/>
<evidence type="ECO:0000256" key="3">
    <source>
        <dbReference type="ARBA" id="ARBA00022723"/>
    </source>
</evidence>
<sequence>MTVPAQKIIPIEKLNRSTEHDSIDALQRHRSQELIIGLCGASGSGVNTLKEKLIEQLTAGSYHVEHIRLSTLMANTKPHDIASELISLKGYEHYVQLQDLGDALRKEHGAMIAAQMAIRNISSLRNKLLELRQAEGAHGKTTSKVAYIIDQFKHPSEIELLREVYRNNFYLLGVLRTLKERRSNLRRDGISRDDIDKLVERDRRSPLKYGQQVEETLQCSDYFIKNISDIRIENAVQRFVNLIHGAKNLTPTRDETGLFNASTAALRSACLSRQVGAAIMDDNNNILATGCNDVPTAGGGLYSCENVDNDKRCFADGGCQNDQHKNLVRKEIDVVLQKFDCTRTQFTTISEEIMKTTKLKSLIEYSRAIHAEMDAITTMARIAQVSTVGKTLYCTTYPCHNCARHIIAAGIKRVVYIEPYEKSLAEDLHGDSISHGEPAGDDISKVVFDNFEGTAPRRYAKFFGYNRPRKNQQGKSITYDIRTSHHVDSQQLYSYTDFELKIVKDVTTKIGKEISLPPA</sequence>
<evidence type="ECO:0000313" key="7">
    <source>
        <dbReference type="EMBL" id="AEX49989.1"/>
    </source>
</evidence>
<dbReference type="PANTHER" id="PTHR11086">
    <property type="entry name" value="DEOXYCYTIDYLATE DEAMINASE-RELATED"/>
    <property type="match status" value="1"/>
</dbReference>
<dbReference type="GO" id="GO:0004132">
    <property type="term" value="F:dCMP deaminase activity"/>
    <property type="evidence" value="ECO:0007669"/>
    <property type="project" value="TreeGrafter"/>
</dbReference>
<dbReference type="GO" id="GO:0005737">
    <property type="term" value="C:cytoplasm"/>
    <property type="evidence" value="ECO:0007669"/>
    <property type="project" value="TreeGrafter"/>
</dbReference>
<evidence type="ECO:0000256" key="4">
    <source>
        <dbReference type="ARBA" id="ARBA00022801"/>
    </source>
</evidence>
<feature type="domain" description="CMP/dCMP-type deaminase" evidence="6">
    <location>
        <begin position="252"/>
        <end position="427"/>
    </location>
</feature>
<comment type="cofactor">
    <cofactor evidence="1">
        <name>Zn(2+)</name>
        <dbReference type="ChEBI" id="CHEBI:29105"/>
    </cofactor>
</comment>
<gene>
    <name evidence="7" type="ordered locus">Rahaq2_0035</name>
</gene>
<dbReference type="KEGG" id="raq:Rahaq2_0035"/>
<protein>
    <submittedName>
        <fullName evidence="7">Deoxycytidylate deaminase</fullName>
    </submittedName>
</protein>
<dbReference type="eggNOG" id="COG1763">
    <property type="taxonomic scope" value="Bacteria"/>
</dbReference>
<dbReference type="Gene3D" id="3.40.50.300">
    <property type="entry name" value="P-loop containing nucleotide triphosphate hydrolases"/>
    <property type="match status" value="1"/>
</dbReference>
<dbReference type="CDD" id="cd01286">
    <property type="entry name" value="deoxycytidylate_deaminase"/>
    <property type="match status" value="1"/>
</dbReference>
<evidence type="ECO:0000256" key="5">
    <source>
        <dbReference type="ARBA" id="ARBA00022833"/>
    </source>
</evidence>
<name>H2J0E0_RAHAC</name>
<dbReference type="PROSITE" id="PS00903">
    <property type="entry name" value="CYT_DCMP_DEAMINASES_1"/>
    <property type="match status" value="1"/>
</dbReference>
<dbReference type="OrthoDB" id="9788517at2"/>
<evidence type="ECO:0000313" key="8">
    <source>
        <dbReference type="Proteomes" id="UP000009010"/>
    </source>
</evidence>
<dbReference type="InterPro" id="IPR015517">
    <property type="entry name" value="dCMP_deaminase-rel"/>
</dbReference>
<dbReference type="HOGENOM" id="CLU_029260_0_0_6"/>